<sequence>MGGLLMHVKSLFVATTVVTALLTPVASAAADCTWQREALPIQDGMSWSNLRITGVDGQGNVSGFYAPGGEDRVLARWTTFAMEIVPKPDGVKKFVPSAVNASGVVIGGAYHDDGRYVATTHTPGAGYRELPAPAGAEVWLVEDINDRGDVLARATPEGTSDWAAVLWRGDGSAPEVIRPAEARSVTAVALGEDGTVLLDSYDGVFLWRNGALTKLPKVDYSLRPRGLSRDGVIFSSYHESWKWTEATGALEKFSVNGYVEAVNDDGLAIGYLDDGNYTPVVWQGTTLVAKLPVSSAGYGSSAEAVGATGVIAGIDVTKPARWTCR</sequence>
<proteinExistence type="predicted"/>
<dbReference type="Proteomes" id="UP000649573">
    <property type="component" value="Unassembled WGS sequence"/>
</dbReference>
<feature type="signal peptide" evidence="1">
    <location>
        <begin position="1"/>
        <end position="28"/>
    </location>
</feature>
<reference evidence="3" key="1">
    <citation type="journal article" date="2019" name="Int. J. Syst. Evol. Microbiol.">
        <title>The Global Catalogue of Microorganisms (GCM) 10K type strain sequencing project: providing services to taxonomists for standard genome sequencing and annotation.</title>
        <authorList>
            <consortium name="The Broad Institute Genomics Platform"/>
            <consortium name="The Broad Institute Genome Sequencing Center for Infectious Disease"/>
            <person name="Wu L."/>
            <person name="Ma J."/>
        </authorList>
    </citation>
    <scope>NUCLEOTIDE SEQUENCE [LARGE SCALE GENOMIC DNA]</scope>
    <source>
        <strain evidence="3">JCM 3296</strain>
    </source>
</reference>
<evidence type="ECO:0000313" key="3">
    <source>
        <dbReference type="Proteomes" id="UP000649573"/>
    </source>
</evidence>
<keyword evidence="3" id="KW-1185">Reference proteome</keyword>
<name>A0ABQ2U9J8_9PSEU</name>
<keyword evidence="1" id="KW-0732">Signal</keyword>
<accession>A0ABQ2U9J8</accession>
<dbReference type="EMBL" id="BMRE01000001">
    <property type="protein sequence ID" value="GGU12974.1"/>
    <property type="molecule type" value="Genomic_DNA"/>
</dbReference>
<evidence type="ECO:0000313" key="2">
    <source>
        <dbReference type="EMBL" id="GGU12974.1"/>
    </source>
</evidence>
<organism evidence="2 3">
    <name type="scientific">Lentzea flava</name>
    <dbReference type="NCBI Taxonomy" id="103732"/>
    <lineage>
        <taxon>Bacteria</taxon>
        <taxon>Bacillati</taxon>
        <taxon>Actinomycetota</taxon>
        <taxon>Actinomycetes</taxon>
        <taxon>Pseudonocardiales</taxon>
        <taxon>Pseudonocardiaceae</taxon>
        <taxon>Lentzea</taxon>
    </lineage>
</organism>
<protein>
    <submittedName>
        <fullName evidence="2">Uncharacterized protein</fullName>
    </submittedName>
</protein>
<dbReference type="SUPFAM" id="SSF101898">
    <property type="entry name" value="NHL repeat"/>
    <property type="match status" value="1"/>
</dbReference>
<comment type="caution">
    <text evidence="2">The sequence shown here is derived from an EMBL/GenBank/DDBJ whole genome shotgun (WGS) entry which is preliminary data.</text>
</comment>
<gene>
    <name evidence="2" type="ORF">GCM10010178_00130</name>
</gene>
<feature type="chain" id="PRO_5045079118" evidence="1">
    <location>
        <begin position="29"/>
        <end position="325"/>
    </location>
</feature>
<evidence type="ECO:0000256" key="1">
    <source>
        <dbReference type="SAM" id="SignalP"/>
    </source>
</evidence>